<sequence length="170" mass="18913">MSQSEVLTHIELPPATGVDYCSVEETSHLQSSSDQQISDDDPMTSAGLPEPCQSTQPLKAKSKKPIMDGEGHVCTKASVNPFFNLLRLYRSLPESKGKTAPQLAVEGACIWRAMTQDEKSPFQQAALTESKRRMNNREKRSKSTNDTKNRSYNRRSKEITKGSGRSTKVH</sequence>
<feature type="region of interest" description="Disordered" evidence="1">
    <location>
        <begin position="117"/>
        <end position="170"/>
    </location>
</feature>
<evidence type="ECO:0008006" key="4">
    <source>
        <dbReference type="Google" id="ProtNLM"/>
    </source>
</evidence>
<gene>
    <name evidence="2" type="ORF">V9T40_005981</name>
</gene>
<dbReference type="SUPFAM" id="SSF47095">
    <property type="entry name" value="HMG-box"/>
    <property type="match status" value="1"/>
</dbReference>
<accession>A0AAN9TXI1</accession>
<dbReference type="Gene3D" id="1.10.30.10">
    <property type="entry name" value="High mobility group box domain"/>
    <property type="match status" value="1"/>
</dbReference>
<dbReference type="EMBL" id="JBBCAQ010000003">
    <property type="protein sequence ID" value="KAK7604795.1"/>
    <property type="molecule type" value="Genomic_DNA"/>
</dbReference>
<dbReference type="Proteomes" id="UP001367676">
    <property type="component" value="Unassembled WGS sequence"/>
</dbReference>
<evidence type="ECO:0000313" key="3">
    <source>
        <dbReference type="Proteomes" id="UP001367676"/>
    </source>
</evidence>
<evidence type="ECO:0000313" key="2">
    <source>
        <dbReference type="EMBL" id="KAK7604795.1"/>
    </source>
</evidence>
<feature type="compositionally biased region" description="Basic and acidic residues" evidence="1">
    <location>
        <begin position="129"/>
        <end position="160"/>
    </location>
</feature>
<evidence type="ECO:0000256" key="1">
    <source>
        <dbReference type="SAM" id="MobiDB-lite"/>
    </source>
</evidence>
<protein>
    <recommendedName>
        <fullName evidence="4">HMG box domain-containing protein</fullName>
    </recommendedName>
</protein>
<organism evidence="2 3">
    <name type="scientific">Parthenolecanium corni</name>
    <dbReference type="NCBI Taxonomy" id="536013"/>
    <lineage>
        <taxon>Eukaryota</taxon>
        <taxon>Metazoa</taxon>
        <taxon>Ecdysozoa</taxon>
        <taxon>Arthropoda</taxon>
        <taxon>Hexapoda</taxon>
        <taxon>Insecta</taxon>
        <taxon>Pterygota</taxon>
        <taxon>Neoptera</taxon>
        <taxon>Paraneoptera</taxon>
        <taxon>Hemiptera</taxon>
        <taxon>Sternorrhyncha</taxon>
        <taxon>Coccoidea</taxon>
        <taxon>Coccidae</taxon>
        <taxon>Parthenolecanium</taxon>
    </lineage>
</organism>
<dbReference type="InterPro" id="IPR036910">
    <property type="entry name" value="HMG_box_dom_sf"/>
</dbReference>
<proteinExistence type="predicted"/>
<name>A0AAN9TXI1_9HEMI</name>
<comment type="caution">
    <text evidence="2">The sequence shown here is derived from an EMBL/GenBank/DDBJ whole genome shotgun (WGS) entry which is preliminary data.</text>
</comment>
<keyword evidence="3" id="KW-1185">Reference proteome</keyword>
<feature type="region of interest" description="Disordered" evidence="1">
    <location>
        <begin position="25"/>
        <end position="67"/>
    </location>
</feature>
<dbReference type="GO" id="GO:0005634">
    <property type="term" value="C:nucleus"/>
    <property type="evidence" value="ECO:0007669"/>
    <property type="project" value="UniProtKB-ARBA"/>
</dbReference>
<reference evidence="2 3" key="1">
    <citation type="submission" date="2024-03" db="EMBL/GenBank/DDBJ databases">
        <title>Adaptation during the transition from Ophiocordyceps entomopathogen to insect associate is accompanied by gene loss and intensified selection.</title>
        <authorList>
            <person name="Ward C.M."/>
            <person name="Onetto C.A."/>
            <person name="Borneman A.R."/>
        </authorList>
    </citation>
    <scope>NUCLEOTIDE SEQUENCE [LARGE SCALE GENOMIC DNA]</scope>
    <source>
        <strain evidence="2">AWRI1</strain>
        <tissue evidence="2">Single Adult Female</tissue>
    </source>
</reference>
<dbReference type="AlphaFoldDB" id="A0AAN9TXI1"/>